<dbReference type="SUPFAM" id="SSF56276">
    <property type="entry name" value="S-adenosylmethionine decarboxylase"/>
    <property type="match status" value="1"/>
</dbReference>
<dbReference type="InterPro" id="IPR048283">
    <property type="entry name" value="AdoMetDC-like"/>
</dbReference>
<evidence type="ECO:0000256" key="14">
    <source>
        <dbReference type="ARBA" id="ARBA00023317"/>
    </source>
</evidence>
<sequence>MSESIESDSSDNRYNFHSIDTNVEVETTWTPFEDVADLRPWGYVGNKRAPAIADRTDLTHAFFHTNTNFFELAATSPAFDAPVAVASLNVTMNNTNDTNVLPCPHFEGVEKRIEIDFHAGGLQRGLRSLPRDILDDAMTAAECLIVSKRTCAAFDAYVLSESSLFVYPTKVVLKTCGTTKLLNAIPMFIEEAAKLGMQPRRAKYTRSTFMWPDEQPLEGNFDKEVEFLERHFGALGDGGNAFVLGSKTKGVQWHVYLADDNSGAFVDGNGTEGSECSTGFETHSAPAARANLPDPTVSLEVCMTDLDREHSKHFFRDDTYESCQKTTDNCGITDLFPQFDIDPYVFEPCGYSMNALSGSEYATIHITPEDGFSYCSVERSNIPVSAADPEDYLRRVASTFKPGKFSFAVSTDAALPDAANIRRVPTLPGYRRIQASHQEVDASGGAVSFYTFERLPDVHVPVPTLPAVNLAAFKPGFEAGHDSDRNTDSEEDAPDRKKFRPLVETPDITREVRPSSIVSSHVAESGFELNRCPSVNHMEAPVHEHEPSTLSNHMTEYAGIATLRTPLPTSFPLARAFAGYDSEVINTLIGQHCKPLVGSGGKTIDNFCLDIIENGLALPTTDRLARFCVVDLGVVMRRWRYWRATIPRAMPHYAVKCNPDTGVLAILAALGSSFDCASATEVDMVMALGVTPDRIIYANPCKMPAHLARVRDCGVGLTTFDSVAELHKIYELAPEMKVVLRLRADDPDARCVLGNKFGAEPPEIEPLLTAAKHLGIHVEGVAFHVGSGATNPRAFRVALERARLAFDIAERVGLPPLKLVDIGGGFSGSVRTVAATNDSDVTLTEVAKTVNAALEEFFPESSGVRIISEPGRYFAEATTTLATMVFSRRIRSEEDGSVAKGGDTHQYFVSDGLYGMMNCLLYDHASITARILPVSTNAAALAGGDLNGIVPRGVYSNEEDTNGLTKYPSTVFGPTCDGIDKVLENTLLPEVSIGDWLLFPHMGAYTVSAGSNFNGFDCAGVRKYYVASIVDGDPDEIRR</sequence>
<dbReference type="OrthoDB" id="1068353at2759"/>
<dbReference type="NCBIfam" id="TIGR00535">
    <property type="entry name" value="SAM_DCase"/>
    <property type="match status" value="1"/>
</dbReference>
<dbReference type="InterPro" id="IPR018166">
    <property type="entry name" value="S-AdoMet_deCO2ase_CS"/>
</dbReference>
<dbReference type="UniPathway" id="UPA00535">
    <property type="reaction ID" value="UER00288"/>
</dbReference>
<evidence type="ECO:0000256" key="17">
    <source>
        <dbReference type="ARBA" id="ARBA00048112"/>
    </source>
</evidence>
<keyword evidence="25" id="KW-1185">Reference proteome</keyword>
<proteinExistence type="inferred from homology"/>
<evidence type="ECO:0000256" key="15">
    <source>
        <dbReference type="ARBA" id="ARBA00034115"/>
    </source>
</evidence>
<gene>
    <name evidence="24" type="ORF">MICPUN_58289</name>
</gene>
<reference evidence="24 25" key="1">
    <citation type="journal article" date="2009" name="Science">
        <title>Green evolution and dynamic adaptations revealed by genomes of the marine picoeukaryotes Micromonas.</title>
        <authorList>
            <person name="Worden A.Z."/>
            <person name="Lee J.H."/>
            <person name="Mock T."/>
            <person name="Rouze P."/>
            <person name="Simmons M.P."/>
            <person name="Aerts A.L."/>
            <person name="Allen A.E."/>
            <person name="Cuvelier M.L."/>
            <person name="Derelle E."/>
            <person name="Everett M.V."/>
            <person name="Foulon E."/>
            <person name="Grimwood J."/>
            <person name="Gundlach H."/>
            <person name="Henrissat B."/>
            <person name="Napoli C."/>
            <person name="McDonald S.M."/>
            <person name="Parker M.S."/>
            <person name="Rombauts S."/>
            <person name="Salamov A."/>
            <person name="Von Dassow P."/>
            <person name="Badger J.H."/>
            <person name="Coutinho P.M."/>
            <person name="Demir E."/>
            <person name="Dubchak I."/>
            <person name="Gentemann C."/>
            <person name="Eikrem W."/>
            <person name="Gready J.E."/>
            <person name="John U."/>
            <person name="Lanier W."/>
            <person name="Lindquist E.A."/>
            <person name="Lucas S."/>
            <person name="Mayer K.F."/>
            <person name="Moreau H."/>
            <person name="Not F."/>
            <person name="Otillar R."/>
            <person name="Panaud O."/>
            <person name="Pangilinan J."/>
            <person name="Paulsen I."/>
            <person name="Piegu B."/>
            <person name="Poliakov A."/>
            <person name="Robbens S."/>
            <person name="Schmutz J."/>
            <person name="Toulza E."/>
            <person name="Wyss T."/>
            <person name="Zelensky A."/>
            <person name="Zhou K."/>
            <person name="Armbrust E.V."/>
            <person name="Bhattacharya D."/>
            <person name="Goodenough U.W."/>
            <person name="Van de Peer Y."/>
            <person name="Grigoriev I.V."/>
        </authorList>
    </citation>
    <scope>NUCLEOTIDE SEQUENCE [LARGE SCALE GENOMIC DNA]</scope>
    <source>
        <strain evidence="25">RCC299 / NOUM17</strain>
    </source>
</reference>
<keyword evidence="10" id="KW-0620">Polyamine biosynthesis</keyword>
<evidence type="ECO:0000256" key="6">
    <source>
        <dbReference type="ARBA" id="ARBA00022691"/>
    </source>
</evidence>
<evidence type="ECO:0000256" key="4">
    <source>
        <dbReference type="ARBA" id="ARBA00008466"/>
    </source>
</evidence>
<keyword evidence="13" id="KW-0704">Schiff base</keyword>
<dbReference type="PRINTS" id="PR01182">
    <property type="entry name" value="ORNDCRBXLASE"/>
</dbReference>
<dbReference type="Gene3D" id="3.30.360.50">
    <property type="entry name" value="S-adenosylmethionine decarboxylase"/>
    <property type="match status" value="1"/>
</dbReference>
<evidence type="ECO:0000256" key="5">
    <source>
        <dbReference type="ARBA" id="ARBA00008872"/>
    </source>
</evidence>
<dbReference type="GO" id="GO:0033387">
    <property type="term" value="P:putrescine biosynthetic process from arginine, via ornithine"/>
    <property type="evidence" value="ECO:0007669"/>
    <property type="project" value="UniProtKB-UniPathway"/>
</dbReference>
<dbReference type="InterPro" id="IPR022643">
    <property type="entry name" value="De-COase2_C"/>
</dbReference>
<keyword evidence="12" id="KW-0456">Lyase</keyword>
<comment type="cofactor">
    <cofactor evidence="2 19">
        <name>pyridoxal 5'-phosphate</name>
        <dbReference type="ChEBI" id="CHEBI:597326"/>
    </cofactor>
</comment>
<evidence type="ECO:0000256" key="11">
    <source>
        <dbReference type="ARBA" id="ARBA00023145"/>
    </source>
</evidence>
<dbReference type="SUPFAM" id="SSF51419">
    <property type="entry name" value="PLP-binding barrel"/>
    <property type="match status" value="1"/>
</dbReference>
<dbReference type="InterPro" id="IPR022644">
    <property type="entry name" value="De-COase2_N"/>
</dbReference>
<feature type="domain" description="Orn/DAP/Arg decarboxylase 2 C-terminal" evidence="22">
    <location>
        <begin position="877"/>
        <end position="1003"/>
    </location>
</feature>
<dbReference type="Pfam" id="PF02784">
    <property type="entry name" value="Orn_Arg_deC_N"/>
    <property type="match status" value="1"/>
</dbReference>
<dbReference type="GO" id="GO:0004586">
    <property type="term" value="F:ornithine decarboxylase activity"/>
    <property type="evidence" value="ECO:0007669"/>
    <property type="project" value="UniProtKB-EC"/>
</dbReference>
<evidence type="ECO:0000256" key="19">
    <source>
        <dbReference type="PIRSR" id="PIRSR600183-50"/>
    </source>
</evidence>
<dbReference type="PRINTS" id="PR01179">
    <property type="entry name" value="ODADCRBXLASE"/>
</dbReference>
<evidence type="ECO:0000256" key="10">
    <source>
        <dbReference type="ARBA" id="ARBA00023115"/>
    </source>
</evidence>
<dbReference type="PANTHER" id="PTHR11482">
    <property type="entry name" value="ARGININE/DIAMINOPIMELATE/ORNITHINE DECARBOXYLASE"/>
    <property type="match status" value="1"/>
</dbReference>
<evidence type="ECO:0000256" key="9">
    <source>
        <dbReference type="ARBA" id="ARBA00023066"/>
    </source>
</evidence>
<feature type="compositionally biased region" description="Basic and acidic residues" evidence="21">
    <location>
        <begin position="479"/>
        <end position="488"/>
    </location>
</feature>
<evidence type="ECO:0000256" key="16">
    <source>
        <dbReference type="ARBA" id="ARBA00046672"/>
    </source>
</evidence>
<dbReference type="InterPro" id="IPR002433">
    <property type="entry name" value="Orn_de-COase"/>
</dbReference>
<dbReference type="RefSeq" id="XP_002502359.1">
    <property type="nucleotide sequence ID" value="XM_002502313.1"/>
</dbReference>
<dbReference type="InterPro" id="IPR009006">
    <property type="entry name" value="Ala_racemase/Decarboxylase_C"/>
</dbReference>
<dbReference type="GO" id="GO:0005737">
    <property type="term" value="C:cytoplasm"/>
    <property type="evidence" value="ECO:0007669"/>
    <property type="project" value="TreeGrafter"/>
</dbReference>
<evidence type="ECO:0000256" key="12">
    <source>
        <dbReference type="ARBA" id="ARBA00023239"/>
    </source>
</evidence>
<dbReference type="eggNOG" id="KOG0622">
    <property type="taxonomic scope" value="Eukaryota"/>
</dbReference>
<keyword evidence="7" id="KW-0210">Decarboxylase</keyword>
<dbReference type="SUPFAM" id="SSF50621">
    <property type="entry name" value="Alanine racemase C-terminal domain-like"/>
    <property type="match status" value="1"/>
</dbReference>
<dbReference type="Pfam" id="PF01536">
    <property type="entry name" value="SAM_decarbox"/>
    <property type="match status" value="1"/>
</dbReference>
<comment type="pathway">
    <text evidence="3">Amine and polyamine biosynthesis; S-adenosylmethioninamine biosynthesis; S-adenosylmethioninamine from S-adenosyl-L-methionine: step 1/1.</text>
</comment>
<dbReference type="PROSITE" id="PS01336">
    <property type="entry name" value="ADOMETDC"/>
    <property type="match status" value="1"/>
</dbReference>
<evidence type="ECO:0000256" key="2">
    <source>
        <dbReference type="ARBA" id="ARBA00001933"/>
    </source>
</evidence>
<comment type="similarity">
    <text evidence="4">Belongs to the eukaryotic AdoMetDC family.</text>
</comment>
<dbReference type="InterPro" id="IPR001985">
    <property type="entry name" value="S-AdoMet_decarboxylase_euk"/>
</dbReference>
<comment type="catalytic activity">
    <reaction evidence="18">
        <text>L-ornithine + H(+) = putrescine + CO2</text>
        <dbReference type="Rhea" id="RHEA:22964"/>
        <dbReference type="ChEBI" id="CHEBI:15378"/>
        <dbReference type="ChEBI" id="CHEBI:16526"/>
        <dbReference type="ChEBI" id="CHEBI:46911"/>
        <dbReference type="ChEBI" id="CHEBI:326268"/>
        <dbReference type="EC" id="4.1.1.17"/>
    </reaction>
</comment>
<dbReference type="Proteomes" id="UP000002009">
    <property type="component" value="Chromosome 5"/>
</dbReference>
<evidence type="ECO:0000256" key="8">
    <source>
        <dbReference type="ARBA" id="ARBA00022898"/>
    </source>
</evidence>
<keyword evidence="9" id="KW-0745">Spermidine biosynthesis</keyword>
<dbReference type="InterPro" id="IPR029066">
    <property type="entry name" value="PLP-binding_barrel"/>
</dbReference>
<evidence type="ECO:0000313" key="24">
    <source>
        <dbReference type="EMBL" id="ACO63617.1"/>
    </source>
</evidence>
<comment type="subunit">
    <text evidence="16">Homodimer. Only the dimer is catalytically active, as the active sites are constructed of residues from both monomers.</text>
</comment>
<dbReference type="Gene3D" id="2.40.37.10">
    <property type="entry name" value="Lyase, Ornithine Decarboxylase, Chain A, domain 1"/>
    <property type="match status" value="1"/>
</dbReference>
<keyword evidence="8 19" id="KW-0663">Pyridoxal phosphate</keyword>
<evidence type="ECO:0000256" key="13">
    <source>
        <dbReference type="ARBA" id="ARBA00023270"/>
    </source>
</evidence>
<feature type="domain" description="Orn/DAP/Arg decarboxylase 2 N-terminal" evidence="23">
    <location>
        <begin position="634"/>
        <end position="875"/>
    </location>
</feature>
<evidence type="ECO:0000259" key="22">
    <source>
        <dbReference type="Pfam" id="PF00278"/>
    </source>
</evidence>
<feature type="modified residue" description="N6-(pyridoxal phosphate)lysine" evidence="19">
    <location>
        <position position="656"/>
    </location>
</feature>
<dbReference type="PROSITE" id="PS00879">
    <property type="entry name" value="ODR_DC_2_2"/>
    <property type="match status" value="1"/>
</dbReference>
<dbReference type="CDD" id="cd00622">
    <property type="entry name" value="PLPDE_III_ODC"/>
    <property type="match status" value="1"/>
</dbReference>
<dbReference type="InterPro" id="IPR022657">
    <property type="entry name" value="De-COase2_CS"/>
</dbReference>
<dbReference type="UniPathway" id="UPA00331">
    <property type="reaction ID" value="UER00451"/>
</dbReference>
<evidence type="ECO:0000256" key="21">
    <source>
        <dbReference type="SAM" id="MobiDB-lite"/>
    </source>
</evidence>
<feature type="active site" description="Proton donor" evidence="19">
    <location>
        <position position="976"/>
    </location>
</feature>
<protein>
    <submittedName>
        <fullName evidence="24">Adenosylmethionine/pyridoxal dependant decarboxylase fusion protein</fullName>
    </submittedName>
</protein>
<evidence type="ECO:0000256" key="20">
    <source>
        <dbReference type="RuleBase" id="RU003737"/>
    </source>
</evidence>
<dbReference type="EMBL" id="CP001326">
    <property type="protein sequence ID" value="ACO63617.1"/>
    <property type="molecule type" value="Genomic_DNA"/>
</dbReference>
<dbReference type="InterPro" id="IPR022653">
    <property type="entry name" value="De-COase2_pyr-phos_BS"/>
</dbReference>
<dbReference type="OMA" id="KYTRSTF"/>
<comment type="cofactor">
    <cofactor evidence="1">
        <name>pyruvate</name>
        <dbReference type="ChEBI" id="CHEBI:15361"/>
    </cofactor>
</comment>
<dbReference type="GO" id="GO:0006597">
    <property type="term" value="P:spermine biosynthetic process"/>
    <property type="evidence" value="ECO:0007669"/>
    <property type="project" value="InterPro"/>
</dbReference>
<dbReference type="InterPro" id="IPR016067">
    <property type="entry name" value="S-AdoMet_deCO2ase_core"/>
</dbReference>
<evidence type="ECO:0000256" key="7">
    <source>
        <dbReference type="ARBA" id="ARBA00022793"/>
    </source>
</evidence>
<evidence type="ECO:0000256" key="18">
    <source>
        <dbReference type="ARBA" id="ARBA00049127"/>
    </source>
</evidence>
<comment type="pathway">
    <text evidence="15">Amine and polyamine biosynthesis; putrescine biosynthesis via L-ornithine pathway; putrescine from L-ornithine: step 1/1.</text>
</comment>
<comment type="similarity">
    <text evidence="5 20">Belongs to the Orn/Lys/Arg decarboxylase class-II family.</text>
</comment>
<dbReference type="KEGG" id="mis:MICPUN_58289"/>
<keyword evidence="11" id="KW-0865">Zymogen</keyword>
<dbReference type="PANTHER" id="PTHR11482:SF6">
    <property type="entry name" value="ORNITHINE DECARBOXYLASE 1-RELATED"/>
    <property type="match status" value="1"/>
</dbReference>
<dbReference type="PROSITE" id="PS00878">
    <property type="entry name" value="ODR_DC_2_1"/>
    <property type="match status" value="1"/>
</dbReference>
<dbReference type="Gene3D" id="3.60.90.10">
    <property type="entry name" value="S-adenosylmethionine decarboxylase"/>
    <property type="match status" value="1"/>
</dbReference>
<comment type="catalytic activity">
    <reaction evidence="17">
        <text>S-adenosyl-L-methionine + H(+) = S-adenosyl 3-(methylsulfanyl)propylamine + CO2</text>
        <dbReference type="Rhea" id="RHEA:15981"/>
        <dbReference type="ChEBI" id="CHEBI:15378"/>
        <dbReference type="ChEBI" id="CHEBI:16526"/>
        <dbReference type="ChEBI" id="CHEBI:57443"/>
        <dbReference type="ChEBI" id="CHEBI:59789"/>
        <dbReference type="EC" id="4.1.1.50"/>
    </reaction>
</comment>
<dbReference type="AlphaFoldDB" id="C1E5E7"/>
<dbReference type="Gene3D" id="3.20.20.10">
    <property type="entry name" value="Alanine racemase"/>
    <property type="match status" value="1"/>
</dbReference>
<evidence type="ECO:0000256" key="3">
    <source>
        <dbReference type="ARBA" id="ARBA00004911"/>
    </source>
</evidence>
<organism evidence="24 25">
    <name type="scientific">Micromonas commoda (strain RCC299 / NOUM17 / CCMP2709)</name>
    <name type="common">Picoplanktonic green alga</name>
    <dbReference type="NCBI Taxonomy" id="296587"/>
    <lineage>
        <taxon>Eukaryota</taxon>
        <taxon>Viridiplantae</taxon>
        <taxon>Chlorophyta</taxon>
        <taxon>Mamiellophyceae</taxon>
        <taxon>Mamiellales</taxon>
        <taxon>Mamiellaceae</taxon>
        <taxon>Micromonas</taxon>
    </lineage>
</organism>
<dbReference type="GO" id="GO:0008295">
    <property type="term" value="P:spermidine biosynthetic process"/>
    <property type="evidence" value="ECO:0007669"/>
    <property type="project" value="UniProtKB-KW"/>
</dbReference>
<feature type="region of interest" description="Disordered" evidence="21">
    <location>
        <begin position="477"/>
        <end position="500"/>
    </location>
</feature>
<dbReference type="Pfam" id="PF00278">
    <property type="entry name" value="Orn_DAP_Arg_deC"/>
    <property type="match status" value="1"/>
</dbReference>
<accession>C1E5E7</accession>
<dbReference type="eggNOG" id="KOG0788">
    <property type="taxonomic scope" value="Eukaryota"/>
</dbReference>
<dbReference type="InterPro" id="IPR000183">
    <property type="entry name" value="Orn/DAP/Arg_de-COase"/>
</dbReference>
<dbReference type="STRING" id="296587.C1E5E7"/>
<keyword evidence="14" id="KW-0670">Pyruvate</keyword>
<keyword evidence="6" id="KW-0949">S-adenosyl-L-methionine</keyword>
<evidence type="ECO:0000256" key="1">
    <source>
        <dbReference type="ARBA" id="ARBA00001928"/>
    </source>
</evidence>
<name>C1E5E7_MICCC</name>
<dbReference type="GeneID" id="8243274"/>
<dbReference type="InParanoid" id="C1E5E7"/>
<dbReference type="FunFam" id="3.20.20.10:FF:000005">
    <property type="entry name" value="Ornithine decarboxylase"/>
    <property type="match status" value="1"/>
</dbReference>
<dbReference type="GO" id="GO:0004014">
    <property type="term" value="F:adenosylmethionine decarboxylase activity"/>
    <property type="evidence" value="ECO:0007669"/>
    <property type="project" value="UniProtKB-EC"/>
</dbReference>
<evidence type="ECO:0000259" key="23">
    <source>
        <dbReference type="Pfam" id="PF02784"/>
    </source>
</evidence>
<evidence type="ECO:0000313" key="25">
    <source>
        <dbReference type="Proteomes" id="UP000002009"/>
    </source>
</evidence>